<comment type="caution">
    <text evidence="1">The sequence shown here is derived from an EMBL/GenBank/DDBJ whole genome shotgun (WGS) entry which is preliminary data.</text>
</comment>
<dbReference type="Pfam" id="PF13759">
    <property type="entry name" value="2OG-FeII_Oxy_5"/>
    <property type="match status" value="1"/>
</dbReference>
<organism evidence="1 2">
    <name type="scientific">Sphingomonas astaxanthinifaciens DSM 22298</name>
    <dbReference type="NCBI Taxonomy" id="1123267"/>
    <lineage>
        <taxon>Bacteria</taxon>
        <taxon>Pseudomonadati</taxon>
        <taxon>Pseudomonadota</taxon>
        <taxon>Alphaproteobacteria</taxon>
        <taxon>Sphingomonadales</taxon>
        <taxon>Sphingomonadaceae</taxon>
        <taxon>Sphingomonas</taxon>
    </lineage>
</organism>
<dbReference type="EMBL" id="BSOO01000008">
    <property type="protein sequence ID" value="GLR47372.1"/>
    <property type="molecule type" value="Genomic_DNA"/>
</dbReference>
<evidence type="ECO:0008006" key="3">
    <source>
        <dbReference type="Google" id="ProtNLM"/>
    </source>
</evidence>
<dbReference type="Gene3D" id="2.60.120.620">
    <property type="entry name" value="q2cbj1_9rhob like domain"/>
    <property type="match status" value="1"/>
</dbReference>
<sequence length="205" mass="22937">MAFNEPDVRVLFPTPLLTFKLEGADALNAGLVKEIAARRAKEKGVERSNRYGWHSDSDLFERAEPAHAELAAELRAMIRSATERLVPDLPKDLVTRQEGWVNVSPAQAFNAPHDHPGAFWSGCYYIRVPASDRDPLSGAIEFLDPRGSIGSNGVIDTPFTRHKFTARPAEGSCFLWPSFVKHWVHPNRLSKDRVTAAFNAWFARV</sequence>
<dbReference type="InterPro" id="IPR012668">
    <property type="entry name" value="CHP02466"/>
</dbReference>
<gene>
    <name evidence="1" type="ORF">GCM10007925_10830</name>
</gene>
<proteinExistence type="predicted"/>
<name>A0ABQ5Z5T4_9SPHN</name>
<dbReference type="NCBIfam" id="TIGR02466">
    <property type="entry name" value="TIGR02466 family protein"/>
    <property type="match status" value="1"/>
</dbReference>
<dbReference type="Proteomes" id="UP001156703">
    <property type="component" value="Unassembled WGS sequence"/>
</dbReference>
<protein>
    <recommendedName>
        <fullName evidence="3">2OG-Fe(II) oxygenase</fullName>
    </recommendedName>
</protein>
<reference evidence="2" key="1">
    <citation type="journal article" date="2019" name="Int. J. Syst. Evol. Microbiol.">
        <title>The Global Catalogue of Microorganisms (GCM) 10K type strain sequencing project: providing services to taxonomists for standard genome sequencing and annotation.</title>
        <authorList>
            <consortium name="The Broad Institute Genomics Platform"/>
            <consortium name="The Broad Institute Genome Sequencing Center for Infectious Disease"/>
            <person name="Wu L."/>
            <person name="Ma J."/>
        </authorList>
    </citation>
    <scope>NUCLEOTIDE SEQUENCE [LARGE SCALE GENOMIC DNA]</scope>
    <source>
        <strain evidence="2">NBRC 102146</strain>
    </source>
</reference>
<accession>A0ABQ5Z5T4</accession>
<evidence type="ECO:0000313" key="1">
    <source>
        <dbReference type="EMBL" id="GLR47372.1"/>
    </source>
</evidence>
<keyword evidence="2" id="KW-1185">Reference proteome</keyword>
<evidence type="ECO:0000313" key="2">
    <source>
        <dbReference type="Proteomes" id="UP001156703"/>
    </source>
</evidence>
<dbReference type="RefSeq" id="WP_169738038.1">
    <property type="nucleotide sequence ID" value="NZ_BSOO01000008.1"/>
</dbReference>